<organism evidence="1 2">
    <name type="scientific">Petralouisia muris</name>
    <dbReference type="NCBI Taxonomy" id="3032872"/>
    <lineage>
        <taxon>Bacteria</taxon>
        <taxon>Bacillati</taxon>
        <taxon>Bacillota</taxon>
        <taxon>Clostridia</taxon>
        <taxon>Lachnospirales</taxon>
        <taxon>Lachnospiraceae</taxon>
        <taxon>Petralouisia</taxon>
    </lineage>
</organism>
<dbReference type="EMBL" id="SRYA01000033">
    <property type="protein sequence ID" value="TGY95205.1"/>
    <property type="molecule type" value="Genomic_DNA"/>
</dbReference>
<protein>
    <submittedName>
        <fullName evidence="1">Uncharacterized protein</fullName>
    </submittedName>
</protein>
<evidence type="ECO:0000313" key="2">
    <source>
        <dbReference type="Proteomes" id="UP000304953"/>
    </source>
</evidence>
<proteinExistence type="predicted"/>
<dbReference type="Proteomes" id="UP000304953">
    <property type="component" value="Unassembled WGS sequence"/>
</dbReference>
<sequence length="363" mass="39695">MKTRNIRSLICGVICLSFSAFFFFGAAFVSGDLKNRTPFAIELYSPQGLEVSIAQASPLTERGGFAAASPGEKVQAADGAKGRSVLAYCQMTTANYGAYANLQFSEGQYFSDDASAEHAAVIPESLSKELFAGRSGKKTLYINGTEFAVCGVYKDDGVLVQLGSAKLPVIYRNGSENSDAPTEHLLIGADAAKTAEQQVQETAVTMRAPLEGEIKDLGRLHQLGDSILLLGFFFAGLWFILRLCIFSYQKLIAAYECKEHTSQRGFQAFLGAGALALALFGFALLLQLVRIPAVYLPENNIFDFPYYGRQILRGIQQMNTDCRIKDFSRICAFYLCAETVSLILGVPLFWAGCQSLRWGFLDK</sequence>
<gene>
    <name evidence="1" type="ORF">E5329_16230</name>
</gene>
<reference evidence="1" key="1">
    <citation type="submission" date="2019-04" db="EMBL/GenBank/DDBJ databases">
        <title>Microbes associate with the intestines of laboratory mice.</title>
        <authorList>
            <person name="Navarre W."/>
            <person name="Wong E."/>
            <person name="Huang K."/>
            <person name="Tropini C."/>
            <person name="Ng K."/>
            <person name="Yu B."/>
        </authorList>
    </citation>
    <scope>NUCLEOTIDE SEQUENCE</scope>
    <source>
        <strain evidence="1">NM01_1-7b</strain>
    </source>
</reference>
<evidence type="ECO:0000313" key="1">
    <source>
        <dbReference type="EMBL" id="TGY95205.1"/>
    </source>
</evidence>
<accession>A0AC61RU05</accession>
<keyword evidence="2" id="KW-1185">Reference proteome</keyword>
<name>A0AC61RU05_9FIRM</name>
<comment type="caution">
    <text evidence="1">The sequence shown here is derived from an EMBL/GenBank/DDBJ whole genome shotgun (WGS) entry which is preliminary data.</text>
</comment>